<dbReference type="EMBL" id="CP019384">
    <property type="protein sequence ID" value="QAT17357.1"/>
    <property type="molecule type" value="Genomic_DNA"/>
</dbReference>
<organism evidence="1 2">
    <name type="scientific">Velamenicoccus archaeovorus</name>
    <dbReference type="NCBI Taxonomy" id="1930593"/>
    <lineage>
        <taxon>Bacteria</taxon>
        <taxon>Pseudomonadati</taxon>
        <taxon>Candidatus Omnitrophota</taxon>
        <taxon>Candidatus Velamenicoccus</taxon>
    </lineage>
</organism>
<dbReference type="Proteomes" id="UP000287243">
    <property type="component" value="Chromosome"/>
</dbReference>
<sequence length="194" mass="21518">MNTRRTRVQDKSQGLGALVLHQKAPDSRLEMKVWCRISPCTERKEAAASSLLRTCWRGFAFFCLSAVVLCSGCAHLKEFGKEVWGTSMTHLERARADAKIVIVKKPKHDAFMRADEILKAKGANIYLRGENDAYLAAMKFAGFVDTTQVGLFFTPVDEGSTKIEVASLSPWLAQTVADMLTEGFQEKPKETVSA</sequence>
<evidence type="ECO:0000313" key="1">
    <source>
        <dbReference type="EMBL" id="QAT17357.1"/>
    </source>
</evidence>
<keyword evidence="2" id="KW-1185">Reference proteome</keyword>
<reference evidence="1 2" key="1">
    <citation type="submission" date="2017-01" db="EMBL/GenBank/DDBJ databases">
        <title>First insights into the biology of 'candidatus Vampirococcus archaeovorus'.</title>
        <authorList>
            <person name="Kizina J."/>
            <person name="Jordan S."/>
            <person name="Stueber K."/>
            <person name="Reinhardt R."/>
            <person name="Harder J."/>
        </authorList>
    </citation>
    <scope>NUCLEOTIDE SEQUENCE [LARGE SCALE GENOMIC DNA]</scope>
    <source>
        <strain evidence="1 2">LiM</strain>
    </source>
</reference>
<protein>
    <submittedName>
        <fullName evidence="1">Phosphopantetheine adenylyltransferase</fullName>
    </submittedName>
</protein>
<keyword evidence="1" id="KW-0548">Nucleotidyltransferase</keyword>
<dbReference type="AlphaFoldDB" id="A0A410P578"/>
<gene>
    <name evidence="1" type="ORF">BU251_06265</name>
</gene>
<proteinExistence type="predicted"/>
<dbReference type="KEGG" id="vai:BU251_06265"/>
<evidence type="ECO:0000313" key="2">
    <source>
        <dbReference type="Proteomes" id="UP000287243"/>
    </source>
</evidence>
<keyword evidence="1" id="KW-0808">Transferase</keyword>
<name>A0A410P578_VELA1</name>
<dbReference type="RefSeq" id="WP_128700178.1">
    <property type="nucleotide sequence ID" value="NZ_CP019384.1"/>
</dbReference>
<accession>A0A410P578</accession>
<dbReference type="GO" id="GO:0016779">
    <property type="term" value="F:nucleotidyltransferase activity"/>
    <property type="evidence" value="ECO:0007669"/>
    <property type="project" value="UniProtKB-KW"/>
</dbReference>